<proteinExistence type="predicted"/>
<dbReference type="PANTHER" id="PTHR11895:SF7">
    <property type="entry name" value="GLUTAMYL-TRNA(GLN) AMIDOTRANSFERASE SUBUNIT A, MITOCHONDRIAL"/>
    <property type="match status" value="1"/>
</dbReference>
<feature type="domain" description="Amidase" evidence="1">
    <location>
        <begin position="25"/>
        <end position="449"/>
    </location>
</feature>
<dbReference type="EMBL" id="CAEZWR010000129">
    <property type="protein sequence ID" value="CAB4670883.1"/>
    <property type="molecule type" value="Genomic_DNA"/>
</dbReference>
<dbReference type="EMBL" id="CAFBMO010000080">
    <property type="protein sequence ID" value="CAB4916246.1"/>
    <property type="molecule type" value="Genomic_DNA"/>
</dbReference>
<dbReference type="Pfam" id="PF01425">
    <property type="entry name" value="Amidase"/>
    <property type="match status" value="1"/>
</dbReference>
<evidence type="ECO:0000313" key="3">
    <source>
        <dbReference type="EMBL" id="CAB4916246.1"/>
    </source>
</evidence>
<protein>
    <submittedName>
        <fullName evidence="3">Unannotated protein</fullName>
    </submittedName>
</protein>
<dbReference type="InterPro" id="IPR020556">
    <property type="entry name" value="Amidase_CS"/>
</dbReference>
<evidence type="ECO:0000259" key="1">
    <source>
        <dbReference type="Pfam" id="PF01425"/>
    </source>
</evidence>
<dbReference type="InterPro" id="IPR023631">
    <property type="entry name" value="Amidase_dom"/>
</dbReference>
<dbReference type="InterPro" id="IPR036928">
    <property type="entry name" value="AS_sf"/>
</dbReference>
<dbReference type="InterPro" id="IPR000120">
    <property type="entry name" value="Amidase"/>
</dbReference>
<dbReference type="PROSITE" id="PS00571">
    <property type="entry name" value="AMIDASES"/>
    <property type="match status" value="1"/>
</dbReference>
<dbReference type="Gene3D" id="3.90.1300.10">
    <property type="entry name" value="Amidase signature (AS) domain"/>
    <property type="match status" value="1"/>
</dbReference>
<accession>A0A6J7HBG9</accession>
<evidence type="ECO:0000313" key="2">
    <source>
        <dbReference type="EMBL" id="CAB4670883.1"/>
    </source>
</evidence>
<organism evidence="3">
    <name type="scientific">freshwater metagenome</name>
    <dbReference type="NCBI Taxonomy" id="449393"/>
    <lineage>
        <taxon>unclassified sequences</taxon>
        <taxon>metagenomes</taxon>
        <taxon>ecological metagenomes</taxon>
    </lineage>
</organism>
<sequence length="470" mass="49835">MANLHDLSALEQGAAIARREITSLELTNHYLDRAERLDVEVGGFALRTPNEARLQAENADADVDRQGLSPLHGVVIPPKDLNAWAGVQCRVGSAAFHFIPQADDHVVSRMKEAGFVFTGKTNTPELGLPAYTEPEIAPAARTPFDLSRTAGGSSGGAAAAVAAGLAAAAVGSDGGGSIRIPASCCGVVGIKPSRGRVSNGPSGESVGELGVQGPIARTVADAAAILDVLSVPSVGGELRAPALARGNSFVQAAQNPTQRLRIGRFATPIIVECTVDAEVLQGYEATSALLESLGHDVVDIASPFPKDVFSYFEILWSSLTAAIEFEDEQFAQLRPLTMWLYEKGQSVTGAQLSRTVSRLRTIAREAIVQMSDVDVVLTPTLAQLPPTIGAIRNDEDPAADFQAQCEFTPFTSPFNMTGQPAVSLPLHWTSTGIPVGMQFIGRPFDEVTLISLAAQLEQAQPWRDRHPAMW</sequence>
<dbReference type="PANTHER" id="PTHR11895">
    <property type="entry name" value="TRANSAMIDASE"/>
    <property type="match status" value="1"/>
</dbReference>
<gene>
    <name evidence="2" type="ORF">UFOPK2282_01074</name>
    <name evidence="3" type="ORF">UFOPK3576_01435</name>
</gene>
<dbReference type="SUPFAM" id="SSF75304">
    <property type="entry name" value="Amidase signature (AS) enzymes"/>
    <property type="match status" value="1"/>
</dbReference>
<dbReference type="AlphaFoldDB" id="A0A6J7HBG9"/>
<reference evidence="3" key="1">
    <citation type="submission" date="2020-05" db="EMBL/GenBank/DDBJ databases">
        <authorList>
            <person name="Chiriac C."/>
            <person name="Salcher M."/>
            <person name="Ghai R."/>
            <person name="Kavagutti S V."/>
        </authorList>
    </citation>
    <scope>NUCLEOTIDE SEQUENCE</scope>
</reference>
<name>A0A6J7HBG9_9ZZZZ</name>
<dbReference type="GO" id="GO:0003824">
    <property type="term" value="F:catalytic activity"/>
    <property type="evidence" value="ECO:0007669"/>
    <property type="project" value="InterPro"/>
</dbReference>